<dbReference type="PANTHER" id="PTHR43316:SF3">
    <property type="entry name" value="HALOACID DEHALOGENASE, TYPE II (AFU_ORTHOLOGUE AFUA_2G07750)-RELATED"/>
    <property type="match status" value="1"/>
</dbReference>
<sequence length="229" mass="24885">MDSTFDPDRVERVTFDSYGTLVDTSVAASVLDGVVDDPDAVAARWRENALFFSVVAGDLDEYETYDDLHEMGLRDALRTEGVDPDEVDTAELNDVYHRLEPYPDVAPAFERLANAGYGPAILSNGDPAMLDSLVESLGVGETVSECVSADEIRTFKPSRELYDHAATRLDGTVESVAHVTAHWMDVQGATNAGMQGVWLNRTGGEWTAFGSDPSLVVDSLDDLCDLLDC</sequence>
<dbReference type="Gene3D" id="1.10.150.240">
    <property type="entry name" value="Putative phosphatase, domain 2"/>
    <property type="match status" value="1"/>
</dbReference>
<keyword evidence="2" id="KW-0378">Hydrolase</keyword>
<dbReference type="InterPro" id="IPR006328">
    <property type="entry name" value="2-HAD"/>
</dbReference>
<dbReference type="Gene3D" id="3.40.50.1000">
    <property type="entry name" value="HAD superfamily/HAD-like"/>
    <property type="match status" value="1"/>
</dbReference>
<evidence type="ECO:0000313" key="4">
    <source>
        <dbReference type="Proteomes" id="UP001596099"/>
    </source>
</evidence>
<dbReference type="EMBL" id="JBHSQH010000002">
    <property type="protein sequence ID" value="MFC5973609.1"/>
    <property type="molecule type" value="Genomic_DNA"/>
</dbReference>
<dbReference type="InterPro" id="IPR036412">
    <property type="entry name" value="HAD-like_sf"/>
</dbReference>
<dbReference type="Pfam" id="PF00702">
    <property type="entry name" value="Hydrolase"/>
    <property type="match status" value="1"/>
</dbReference>
<dbReference type="PRINTS" id="PR00413">
    <property type="entry name" value="HADHALOGNASE"/>
</dbReference>
<comment type="caution">
    <text evidence="3">The sequence shown here is derived from an EMBL/GenBank/DDBJ whole genome shotgun (WGS) entry which is preliminary data.</text>
</comment>
<evidence type="ECO:0000313" key="3">
    <source>
        <dbReference type="EMBL" id="MFC5973609.1"/>
    </source>
</evidence>
<dbReference type="SFLD" id="SFLDS00003">
    <property type="entry name" value="Haloacid_Dehalogenase"/>
    <property type="match status" value="1"/>
</dbReference>
<dbReference type="SUPFAM" id="SSF56784">
    <property type="entry name" value="HAD-like"/>
    <property type="match status" value="1"/>
</dbReference>
<evidence type="ECO:0000256" key="1">
    <source>
        <dbReference type="ARBA" id="ARBA00008106"/>
    </source>
</evidence>
<dbReference type="NCBIfam" id="TIGR01493">
    <property type="entry name" value="HAD-SF-IA-v2"/>
    <property type="match status" value="1"/>
</dbReference>
<accession>A0ABD5RTX5</accession>
<dbReference type="GO" id="GO:0016787">
    <property type="term" value="F:hydrolase activity"/>
    <property type="evidence" value="ECO:0007669"/>
    <property type="project" value="UniProtKB-KW"/>
</dbReference>
<dbReference type="RefSeq" id="WP_247420681.1">
    <property type="nucleotide sequence ID" value="NZ_JALLGW010000003.1"/>
</dbReference>
<dbReference type="NCBIfam" id="TIGR01428">
    <property type="entry name" value="HAD_type_II"/>
    <property type="match status" value="1"/>
</dbReference>
<dbReference type="AlphaFoldDB" id="A0ABD5RTX5"/>
<dbReference type="Proteomes" id="UP001596099">
    <property type="component" value="Unassembled WGS sequence"/>
</dbReference>
<evidence type="ECO:0000256" key="2">
    <source>
        <dbReference type="ARBA" id="ARBA00022801"/>
    </source>
</evidence>
<gene>
    <name evidence="3" type="ORF">ACFPYI_19950</name>
</gene>
<protein>
    <submittedName>
        <fullName evidence="3">Haloacid dehalogenase type II</fullName>
    </submittedName>
</protein>
<dbReference type="SFLD" id="SFLDG01129">
    <property type="entry name" value="C1.5:_HAD__Beta-PGM__Phosphata"/>
    <property type="match status" value="1"/>
</dbReference>
<organism evidence="3 4">
    <name type="scientific">Halomarina salina</name>
    <dbReference type="NCBI Taxonomy" id="1872699"/>
    <lineage>
        <taxon>Archaea</taxon>
        <taxon>Methanobacteriati</taxon>
        <taxon>Methanobacteriota</taxon>
        <taxon>Stenosarchaea group</taxon>
        <taxon>Halobacteria</taxon>
        <taxon>Halobacteriales</taxon>
        <taxon>Natronomonadaceae</taxon>
        <taxon>Halomarina</taxon>
    </lineage>
</organism>
<dbReference type="PANTHER" id="PTHR43316">
    <property type="entry name" value="HYDROLASE, HALOACID DELAHOGENASE-RELATED"/>
    <property type="match status" value="1"/>
</dbReference>
<dbReference type="InterPro" id="IPR051540">
    <property type="entry name" value="S-2-haloacid_dehalogenase"/>
</dbReference>
<reference evidence="3 4" key="1">
    <citation type="journal article" date="2019" name="Int. J. Syst. Evol. Microbiol.">
        <title>The Global Catalogue of Microorganisms (GCM) 10K type strain sequencing project: providing services to taxonomists for standard genome sequencing and annotation.</title>
        <authorList>
            <consortium name="The Broad Institute Genomics Platform"/>
            <consortium name="The Broad Institute Genome Sequencing Center for Infectious Disease"/>
            <person name="Wu L."/>
            <person name="Ma J."/>
        </authorList>
    </citation>
    <scope>NUCLEOTIDE SEQUENCE [LARGE SCALE GENOMIC DNA]</scope>
    <source>
        <strain evidence="3 4">CGMCC 1.12543</strain>
    </source>
</reference>
<proteinExistence type="inferred from homology"/>
<dbReference type="InterPro" id="IPR006439">
    <property type="entry name" value="HAD-SF_hydro_IA"/>
</dbReference>
<dbReference type="InterPro" id="IPR023214">
    <property type="entry name" value="HAD_sf"/>
</dbReference>
<name>A0ABD5RTX5_9EURY</name>
<comment type="similarity">
    <text evidence="1">Belongs to the HAD-like hydrolase superfamily. S-2-haloalkanoic acid dehalogenase family.</text>
</comment>
<keyword evidence="4" id="KW-1185">Reference proteome</keyword>
<dbReference type="InterPro" id="IPR023198">
    <property type="entry name" value="PGP-like_dom2"/>
</dbReference>